<comment type="caution">
    <text evidence="5">The sequence shown here is derived from an EMBL/GenBank/DDBJ whole genome shotgun (WGS) entry which is preliminary data.</text>
</comment>
<evidence type="ECO:0000313" key="6">
    <source>
        <dbReference type="Proteomes" id="UP000751190"/>
    </source>
</evidence>
<keyword evidence="3" id="KW-0812">Transmembrane</keyword>
<reference evidence="5" key="1">
    <citation type="submission" date="2021-05" db="EMBL/GenBank/DDBJ databases">
        <title>The genome of the haptophyte Pavlova lutheri (Diacronema luteri, Pavlovales) - a model for lipid biosynthesis in eukaryotic algae.</title>
        <authorList>
            <person name="Hulatt C.J."/>
            <person name="Posewitz M.C."/>
        </authorList>
    </citation>
    <scope>NUCLEOTIDE SEQUENCE</scope>
    <source>
        <strain evidence="5">NIVA-4/92</strain>
    </source>
</reference>
<dbReference type="AlphaFoldDB" id="A0A8J5XDE9"/>
<organism evidence="5 6">
    <name type="scientific">Diacronema lutheri</name>
    <name type="common">Unicellular marine alga</name>
    <name type="synonym">Monochrysis lutheri</name>
    <dbReference type="NCBI Taxonomy" id="2081491"/>
    <lineage>
        <taxon>Eukaryota</taxon>
        <taxon>Haptista</taxon>
        <taxon>Haptophyta</taxon>
        <taxon>Pavlovophyceae</taxon>
        <taxon>Pavlovales</taxon>
        <taxon>Pavlovaceae</taxon>
        <taxon>Diacronema</taxon>
    </lineage>
</organism>
<dbReference type="Proteomes" id="UP000751190">
    <property type="component" value="Unassembled WGS sequence"/>
</dbReference>
<keyword evidence="4" id="KW-0732">Signal</keyword>
<evidence type="ECO:0000256" key="4">
    <source>
        <dbReference type="SAM" id="SignalP"/>
    </source>
</evidence>
<keyword evidence="6" id="KW-1185">Reference proteome</keyword>
<protein>
    <submittedName>
        <fullName evidence="5">Uncharacterized protein</fullName>
    </submittedName>
</protein>
<evidence type="ECO:0000256" key="3">
    <source>
        <dbReference type="SAM" id="Phobius"/>
    </source>
</evidence>
<feature type="chain" id="PRO_5035262803" evidence="4">
    <location>
        <begin position="28"/>
        <end position="306"/>
    </location>
</feature>
<name>A0A8J5XDE9_DIALT</name>
<feature type="compositionally biased region" description="Gly residues" evidence="2">
    <location>
        <begin position="242"/>
        <end position="252"/>
    </location>
</feature>
<evidence type="ECO:0000313" key="5">
    <source>
        <dbReference type="EMBL" id="KAG8466661.1"/>
    </source>
</evidence>
<keyword evidence="3" id="KW-1133">Transmembrane helix</keyword>
<sequence length="306" mass="31017">MAAPISRGSTALVAIALPLACWRVASTLSISDSVTELELVNANALGGHLTVALALDVRPGARLARVLDALRPHAFPVLLLATVAALWLAVLVGDALARHALALLGPRAADHAAAGELADVTCAVGRIERLVAERQMELAALQSKAQHLDDEICRAALDVDKRQRQLRAAEAQHAQLAHDVCASRIRALAAASPTASSAGASSSPSVGCTPYTIGTPPSERASAPGLAEPRAGGDCDDAGARVRGGGGGGGGDATRAERAARSPLAACTELPPKEVELSSPALEQFARLLGLGCGAAARGAHDRALG</sequence>
<feature type="signal peptide" evidence="4">
    <location>
        <begin position="1"/>
        <end position="27"/>
    </location>
</feature>
<feature type="region of interest" description="Disordered" evidence="2">
    <location>
        <begin position="195"/>
        <end position="258"/>
    </location>
</feature>
<keyword evidence="3" id="KW-0472">Membrane</keyword>
<evidence type="ECO:0000256" key="1">
    <source>
        <dbReference type="SAM" id="Coils"/>
    </source>
</evidence>
<dbReference type="OrthoDB" id="10627361at2759"/>
<accession>A0A8J5XDE9</accession>
<keyword evidence="1" id="KW-0175">Coiled coil</keyword>
<gene>
    <name evidence="5" type="ORF">KFE25_008040</name>
</gene>
<evidence type="ECO:0000256" key="2">
    <source>
        <dbReference type="SAM" id="MobiDB-lite"/>
    </source>
</evidence>
<feature type="coiled-coil region" evidence="1">
    <location>
        <begin position="131"/>
        <end position="179"/>
    </location>
</feature>
<proteinExistence type="predicted"/>
<feature type="compositionally biased region" description="Low complexity" evidence="2">
    <location>
        <begin position="195"/>
        <end position="205"/>
    </location>
</feature>
<dbReference type="EMBL" id="JAGTXO010000007">
    <property type="protein sequence ID" value="KAG8466661.1"/>
    <property type="molecule type" value="Genomic_DNA"/>
</dbReference>
<feature type="transmembrane region" description="Helical" evidence="3">
    <location>
        <begin position="74"/>
        <end position="97"/>
    </location>
</feature>